<keyword evidence="2" id="KW-1185">Reference proteome</keyword>
<dbReference type="GO" id="GO:0030681">
    <property type="term" value="C:multimeric ribonuclease P complex"/>
    <property type="evidence" value="ECO:0007669"/>
    <property type="project" value="TreeGrafter"/>
</dbReference>
<dbReference type="GO" id="GO:0000172">
    <property type="term" value="C:ribonuclease MRP complex"/>
    <property type="evidence" value="ECO:0007669"/>
    <property type="project" value="TreeGrafter"/>
</dbReference>
<dbReference type="AlphaFoldDB" id="A0A6H0Y5B0"/>
<dbReference type="InterPro" id="IPR013893">
    <property type="entry name" value="RNase_P_Rpp40"/>
</dbReference>
<name>A0A6H0Y5B0_9PEZI</name>
<evidence type="ECO:0000313" key="1">
    <source>
        <dbReference type="EMBL" id="QIX02237.1"/>
    </source>
</evidence>
<dbReference type="GO" id="GO:0004526">
    <property type="term" value="F:ribonuclease P activity"/>
    <property type="evidence" value="ECO:0007669"/>
    <property type="project" value="TreeGrafter"/>
</dbReference>
<organism evidence="1 2">
    <name type="scientific">Peltaster fructicola</name>
    <dbReference type="NCBI Taxonomy" id="286661"/>
    <lineage>
        <taxon>Eukaryota</taxon>
        <taxon>Fungi</taxon>
        <taxon>Dikarya</taxon>
        <taxon>Ascomycota</taxon>
        <taxon>Pezizomycotina</taxon>
        <taxon>Dothideomycetes</taxon>
        <taxon>Dothideomycetes incertae sedis</taxon>
        <taxon>Peltaster</taxon>
    </lineage>
</organism>
<dbReference type="Pfam" id="PF08584">
    <property type="entry name" value="Ribonuc_P_40"/>
    <property type="match status" value="1"/>
</dbReference>
<gene>
    <name evidence="1" type="ORF">AMS68_007754</name>
</gene>
<protein>
    <submittedName>
        <fullName evidence="1">Uncharacterized protein</fullName>
    </submittedName>
</protein>
<accession>A0A6H0Y5B0</accession>
<dbReference type="GO" id="GO:0000447">
    <property type="term" value="P:endonucleolytic cleavage in ITS1 to separate SSU-rRNA from 5.8S rRNA and LSU-rRNA from tricistronic rRNA transcript (SSU-rRNA, 5.8S rRNA, LSU-rRNA)"/>
    <property type="evidence" value="ECO:0007669"/>
    <property type="project" value="TreeGrafter"/>
</dbReference>
<dbReference type="PANTHER" id="PTHR15396">
    <property type="entry name" value="RIBONUCLEASE P PROTEIN SUBUNIT P40"/>
    <property type="match status" value="1"/>
</dbReference>
<dbReference type="OrthoDB" id="63112at2759"/>
<evidence type="ECO:0000313" key="2">
    <source>
        <dbReference type="Proteomes" id="UP000503462"/>
    </source>
</evidence>
<sequence length="346" mass="39021">MLLSNGRDERSPKNIIFINQLPVYIDKDQPPTKKEPFRTICNQHYCHCLSVLASTDYAAEGLQQVLDRNGTLHYARVHMKLLDVVSGAFFDDYIKTGNILMLSEGRLGIDETYTLREGILRLEVDRPTYERLGLTGNVIESKGRKHVKARYAIELNLRLPSMVRGQKGFERILRAFTNVLVDTKTWLFVNLKAPADLTGPISTHVPTTRAITSALQRLEGVLTPAFALEDDLDVESILELQEWLSLLTISSPRVTSTDKIDSYLSRYQVPRTDGAGVEAQQPISTEVLRTEWRGLLHVDFIKTLYMSLLKAGTSTGWLAMSAHAFDGSSYTIIRQGKRVVVCQYMD</sequence>
<dbReference type="GO" id="GO:0001682">
    <property type="term" value="P:tRNA 5'-leader removal"/>
    <property type="evidence" value="ECO:0007669"/>
    <property type="project" value="InterPro"/>
</dbReference>
<proteinExistence type="predicted"/>
<dbReference type="EMBL" id="CP051143">
    <property type="protein sequence ID" value="QIX02237.1"/>
    <property type="molecule type" value="Genomic_DNA"/>
</dbReference>
<reference evidence="1 2" key="1">
    <citation type="journal article" date="2016" name="Sci. Rep.">
        <title>Peltaster fructicola genome reveals evolution from an invasive phytopathogen to an ectophytic parasite.</title>
        <authorList>
            <person name="Xu C."/>
            <person name="Chen H."/>
            <person name="Gleason M.L."/>
            <person name="Xu J.R."/>
            <person name="Liu H."/>
            <person name="Zhang R."/>
            <person name="Sun G."/>
        </authorList>
    </citation>
    <scope>NUCLEOTIDE SEQUENCE [LARGE SCALE GENOMIC DNA]</scope>
    <source>
        <strain evidence="1 2">LNHT1506</strain>
    </source>
</reference>
<dbReference type="GO" id="GO:0000171">
    <property type="term" value="F:ribonuclease MRP activity"/>
    <property type="evidence" value="ECO:0007669"/>
    <property type="project" value="TreeGrafter"/>
</dbReference>
<dbReference type="PANTHER" id="PTHR15396:SF1">
    <property type="entry name" value="RIBONUCLEASE P PROTEIN SUBUNIT P40"/>
    <property type="match status" value="1"/>
</dbReference>
<dbReference type="Proteomes" id="UP000503462">
    <property type="component" value="Chromosome 5"/>
</dbReference>